<sequence length="265" mass="29019">MFNELLNSSSNGGAGVVSVGALNDDTVNSPLLFTGTPISSRFERLLADGIEALPLELHIDAQLPQEIFTMLGLYFLRWDALDGNLQRLLLWDAGYVLSSDGRLTKMHTKCGLTMDDIVLDKSEYEQLGCLSTSCGTLSGGSNLLRSSESAMDCPDSMISQVVKCATPDEVRVVSSASFWAQEENNTDIPRPLIYRHSPRTYSIQLETGEPSAAAQAITSDKCPTHSNLIIPCTTYESTERSMCPQEDSQEYCDRSQASDSNLRTQ</sequence>
<dbReference type="InParanoid" id="K3WEN0"/>
<feature type="region of interest" description="Disordered" evidence="1">
    <location>
        <begin position="243"/>
        <end position="265"/>
    </location>
</feature>
<dbReference type="VEuPathDB" id="FungiDB:PYU1_G003411"/>
<organism evidence="2 3">
    <name type="scientific">Globisporangium ultimum (strain ATCC 200006 / CBS 805.95 / DAOM BR144)</name>
    <name type="common">Pythium ultimum</name>
    <dbReference type="NCBI Taxonomy" id="431595"/>
    <lineage>
        <taxon>Eukaryota</taxon>
        <taxon>Sar</taxon>
        <taxon>Stramenopiles</taxon>
        <taxon>Oomycota</taxon>
        <taxon>Peronosporomycetes</taxon>
        <taxon>Pythiales</taxon>
        <taxon>Pythiaceae</taxon>
        <taxon>Globisporangium</taxon>
    </lineage>
</organism>
<dbReference type="eggNOG" id="ENOG502SU3K">
    <property type="taxonomic scope" value="Eukaryota"/>
</dbReference>
<accession>K3WEN0</accession>
<evidence type="ECO:0000256" key="1">
    <source>
        <dbReference type="SAM" id="MobiDB-lite"/>
    </source>
</evidence>
<keyword evidence="3" id="KW-1185">Reference proteome</keyword>
<protein>
    <submittedName>
        <fullName evidence="2">Uncharacterized protein</fullName>
    </submittedName>
</protein>
<name>K3WEN0_GLOUD</name>
<reference evidence="3" key="1">
    <citation type="journal article" date="2010" name="Genome Biol.">
        <title>Genome sequence of the necrotrophic plant pathogen Pythium ultimum reveals original pathogenicity mechanisms and effector repertoire.</title>
        <authorList>
            <person name="Levesque C.A."/>
            <person name="Brouwer H."/>
            <person name="Cano L."/>
            <person name="Hamilton J.P."/>
            <person name="Holt C."/>
            <person name="Huitema E."/>
            <person name="Raffaele S."/>
            <person name="Robideau G.P."/>
            <person name="Thines M."/>
            <person name="Win J."/>
            <person name="Zerillo M.M."/>
            <person name="Beakes G.W."/>
            <person name="Boore J.L."/>
            <person name="Busam D."/>
            <person name="Dumas B."/>
            <person name="Ferriera S."/>
            <person name="Fuerstenberg S.I."/>
            <person name="Gachon C.M."/>
            <person name="Gaulin E."/>
            <person name="Govers F."/>
            <person name="Grenville-Briggs L."/>
            <person name="Horner N."/>
            <person name="Hostetler J."/>
            <person name="Jiang R.H."/>
            <person name="Johnson J."/>
            <person name="Krajaejun T."/>
            <person name="Lin H."/>
            <person name="Meijer H.J."/>
            <person name="Moore B."/>
            <person name="Morris P."/>
            <person name="Phuntmart V."/>
            <person name="Puiu D."/>
            <person name="Shetty J."/>
            <person name="Stajich J.E."/>
            <person name="Tripathy S."/>
            <person name="Wawra S."/>
            <person name="van West P."/>
            <person name="Whitty B.R."/>
            <person name="Coutinho P.M."/>
            <person name="Henrissat B."/>
            <person name="Martin F."/>
            <person name="Thomas P.D."/>
            <person name="Tyler B.M."/>
            <person name="De Vries R.P."/>
            <person name="Kamoun S."/>
            <person name="Yandell M."/>
            <person name="Tisserat N."/>
            <person name="Buell C.R."/>
        </authorList>
    </citation>
    <scope>NUCLEOTIDE SEQUENCE</scope>
    <source>
        <strain evidence="3">DAOM:BR144</strain>
    </source>
</reference>
<feature type="compositionally biased region" description="Polar residues" evidence="1">
    <location>
        <begin position="255"/>
        <end position="265"/>
    </location>
</feature>
<dbReference type="HOGENOM" id="CLU_1051608_0_0_1"/>
<proteinExistence type="predicted"/>
<dbReference type="AlphaFoldDB" id="K3WEN0"/>
<evidence type="ECO:0000313" key="3">
    <source>
        <dbReference type="Proteomes" id="UP000019132"/>
    </source>
</evidence>
<evidence type="ECO:0000313" key="2">
    <source>
        <dbReference type="EnsemblProtists" id="PYU1_T003421"/>
    </source>
</evidence>
<reference evidence="3" key="2">
    <citation type="submission" date="2010-04" db="EMBL/GenBank/DDBJ databases">
        <authorList>
            <person name="Buell R."/>
            <person name="Hamilton J."/>
            <person name="Hostetler J."/>
        </authorList>
    </citation>
    <scope>NUCLEOTIDE SEQUENCE [LARGE SCALE GENOMIC DNA]</scope>
    <source>
        <strain evidence="3">DAOM:BR144</strain>
    </source>
</reference>
<dbReference type="EnsemblProtists" id="PYU1_T003421">
    <property type="protein sequence ID" value="PYU1_T003421"/>
    <property type="gene ID" value="PYU1_G003411"/>
</dbReference>
<reference evidence="2" key="3">
    <citation type="submission" date="2015-02" db="UniProtKB">
        <authorList>
            <consortium name="EnsemblProtists"/>
        </authorList>
    </citation>
    <scope>IDENTIFICATION</scope>
    <source>
        <strain evidence="2">DAOM BR144</strain>
    </source>
</reference>
<dbReference type="Proteomes" id="UP000019132">
    <property type="component" value="Unassembled WGS sequence"/>
</dbReference>
<dbReference type="EMBL" id="GL376603">
    <property type="status" value="NOT_ANNOTATED_CDS"/>
    <property type="molecule type" value="Genomic_DNA"/>
</dbReference>